<dbReference type="InterPro" id="IPR013766">
    <property type="entry name" value="Thioredoxin_domain"/>
</dbReference>
<feature type="domain" description="Thioredoxin" evidence="5">
    <location>
        <begin position="114"/>
        <end position="229"/>
    </location>
</feature>
<protein>
    <recommendedName>
        <fullName evidence="5">Thioredoxin domain-containing protein</fullName>
    </recommendedName>
</protein>
<proteinExistence type="predicted"/>
<sequence>MKEFRYHSCPVNSIQNTQVGDGKFVGLVKVGDGKFVGLVKVGDGKFVGLVKVGDGKFVSLVKIGDGKFVGLFKIGDGKFVGLVKMTHEQVFNINYLNTRLTFYWIPGHARLSGNELGDQAAMEAVHLPPVARLGVISLDLQRNVQHGFYAPWCGHCKRLEPVWAHVAQNLHNTNIRVGRVDCTRFTSLATEFSVSGFPTIMFLKGDSRHSFKGDRTLEEIVNFATRLSGPPIQTITREESLDNIKNSHSLFFIYVGEQNGPLWDTYAEVAETFQPHGFFYAVSSLLVKKHVTLMRSPTLFVFKENSYYFFEDGARSDTLDLSTLNTTMYEWINAERFATFPQVTRGNIHQLLQTKKYLVLAVVKENKLQEVTTDMIEFRDMVESVIKKNRDKFHSFILDRYAGVQVSGVYPGGGGGWLGGSQGYTRGGWVVCTLEGVGGGWVVHKRIQGVAGWFTRVYKELLGLVHTLGVFGWVGSPDLANSIAMTVLPLPHLLVVNSTTNHHHIPEDDPSQLTPEAITIFLEQIHNQSVPAYGGNTWLVRVYRTYFEARTSLAEMWQGNPVLTAVLFGLPMGFLSLICYSICCADIMDADEEDEGEWGDNIAATHLKNNNFTLSYTLVF</sequence>
<evidence type="ECO:0000256" key="2">
    <source>
        <dbReference type="ARBA" id="ARBA00022692"/>
    </source>
</evidence>
<name>A0A7R9FZ11_TIMSH</name>
<comment type="subcellular location">
    <subcellularLocation>
        <location evidence="1">Membrane</location>
        <topology evidence="1">Single-pass membrane protein</topology>
    </subcellularLocation>
</comment>
<evidence type="ECO:0000256" key="4">
    <source>
        <dbReference type="ARBA" id="ARBA00023136"/>
    </source>
</evidence>
<dbReference type="SUPFAM" id="SSF52833">
    <property type="entry name" value="Thioredoxin-like"/>
    <property type="match status" value="1"/>
</dbReference>
<accession>A0A7R9FZ11</accession>
<dbReference type="InterPro" id="IPR036249">
    <property type="entry name" value="Thioredoxin-like_sf"/>
</dbReference>
<dbReference type="Gene3D" id="3.40.30.10">
    <property type="entry name" value="Glutaredoxin"/>
    <property type="match status" value="2"/>
</dbReference>
<dbReference type="AlphaFoldDB" id="A0A7R9FZ11"/>
<dbReference type="Pfam" id="PF00085">
    <property type="entry name" value="Thioredoxin"/>
    <property type="match status" value="1"/>
</dbReference>
<dbReference type="EMBL" id="OC001825">
    <property type="protein sequence ID" value="CAD7260738.1"/>
    <property type="molecule type" value="Genomic_DNA"/>
</dbReference>
<dbReference type="PANTHER" id="PTHR46426">
    <property type="entry name" value="PROTEIN DISULFIDE-ISOMERASE TMX3"/>
    <property type="match status" value="1"/>
</dbReference>
<evidence type="ECO:0000313" key="6">
    <source>
        <dbReference type="EMBL" id="CAD7260738.1"/>
    </source>
</evidence>
<dbReference type="PROSITE" id="PS51352">
    <property type="entry name" value="THIOREDOXIN_2"/>
    <property type="match status" value="1"/>
</dbReference>
<evidence type="ECO:0000256" key="3">
    <source>
        <dbReference type="ARBA" id="ARBA00022989"/>
    </source>
</evidence>
<evidence type="ECO:0000259" key="5">
    <source>
        <dbReference type="PROSITE" id="PS51352"/>
    </source>
</evidence>
<dbReference type="GO" id="GO:0005783">
    <property type="term" value="C:endoplasmic reticulum"/>
    <property type="evidence" value="ECO:0007669"/>
    <property type="project" value="TreeGrafter"/>
</dbReference>
<keyword evidence="4" id="KW-0472">Membrane</keyword>
<keyword evidence="2" id="KW-0812">Transmembrane</keyword>
<reference evidence="6" key="1">
    <citation type="submission" date="2020-11" db="EMBL/GenBank/DDBJ databases">
        <authorList>
            <person name="Tran Van P."/>
        </authorList>
    </citation>
    <scope>NUCLEOTIDE SEQUENCE</scope>
</reference>
<dbReference type="PANTHER" id="PTHR46426:SF1">
    <property type="entry name" value="PROTEIN DISULFIDE-ISOMERASE TMX3"/>
    <property type="match status" value="1"/>
</dbReference>
<dbReference type="GO" id="GO:0016020">
    <property type="term" value="C:membrane"/>
    <property type="evidence" value="ECO:0007669"/>
    <property type="project" value="UniProtKB-SubCell"/>
</dbReference>
<organism evidence="6">
    <name type="scientific">Timema shepardi</name>
    <name type="common">Walking stick</name>
    <dbReference type="NCBI Taxonomy" id="629360"/>
    <lineage>
        <taxon>Eukaryota</taxon>
        <taxon>Metazoa</taxon>
        <taxon>Ecdysozoa</taxon>
        <taxon>Arthropoda</taxon>
        <taxon>Hexapoda</taxon>
        <taxon>Insecta</taxon>
        <taxon>Pterygota</taxon>
        <taxon>Neoptera</taxon>
        <taxon>Polyneoptera</taxon>
        <taxon>Phasmatodea</taxon>
        <taxon>Timematodea</taxon>
        <taxon>Timematoidea</taxon>
        <taxon>Timematidae</taxon>
        <taxon>Timema</taxon>
    </lineage>
</organism>
<keyword evidence="3" id="KW-1133">Transmembrane helix</keyword>
<dbReference type="Pfam" id="PF13848">
    <property type="entry name" value="Thioredoxin_6"/>
    <property type="match status" value="1"/>
</dbReference>
<dbReference type="InterPro" id="IPR052250">
    <property type="entry name" value="PDI_TMX3"/>
</dbReference>
<evidence type="ECO:0000256" key="1">
    <source>
        <dbReference type="ARBA" id="ARBA00004167"/>
    </source>
</evidence>
<gene>
    <name evidence="6" type="ORF">TSIB3V08_LOCUS4899</name>
</gene>